<comment type="pathway">
    <text evidence="4">Lipid metabolism.</text>
</comment>
<evidence type="ECO:0000256" key="1">
    <source>
        <dbReference type="ARBA" id="ARBA00001698"/>
    </source>
</evidence>
<name>A0A0C1QV41_9BACT</name>
<evidence type="ECO:0000256" key="24">
    <source>
        <dbReference type="SAM" id="Phobius"/>
    </source>
</evidence>
<feature type="transmembrane region" description="Helical" evidence="24">
    <location>
        <begin position="200"/>
        <end position="221"/>
    </location>
</feature>
<keyword evidence="13 24" id="KW-1133">Transmembrane helix</keyword>
<feature type="transmembrane region" description="Helical" evidence="24">
    <location>
        <begin position="12"/>
        <end position="41"/>
    </location>
</feature>
<evidence type="ECO:0000256" key="15">
    <source>
        <dbReference type="ARBA" id="ARBA00023136"/>
    </source>
</evidence>
<sequence length="276" mass="29720">MKRVITGIIALPLLILFILKASYVLFASFVVVLTFLGLGEYYRMALPDRREEGVAASLAGALVPAVLAAQDRLVEMVPFRTSATLLAFVLTVVFLACALRVLFSFRDIRAAAAETALFATGFLYVPLLLTHMVWLRALPDGVDWIFLVLVIVMSGDTAAYYVGSNLGRRKLYPSVSPNKSVEGAIGGLLGSLAGTFVARLTFFPGLTVLDCIATALLLGVLGQVGDLFESLLKRSFGVKDSGAIVPGHGGILDRLDSILFAVPAAYYYALFVFMNR</sequence>
<comment type="subcellular location">
    <subcellularLocation>
        <location evidence="2">Cell membrane</location>
        <topology evidence="2">Multi-pass membrane protein</topology>
    </subcellularLocation>
</comment>
<organism evidence="25 26">
    <name type="scientific">Geobacter soli</name>
    <dbReference type="NCBI Taxonomy" id="1510391"/>
    <lineage>
        <taxon>Bacteria</taxon>
        <taxon>Pseudomonadati</taxon>
        <taxon>Thermodesulfobacteriota</taxon>
        <taxon>Desulfuromonadia</taxon>
        <taxon>Geobacterales</taxon>
        <taxon>Geobacteraceae</taxon>
        <taxon>Geobacter</taxon>
    </lineage>
</organism>
<comment type="caution">
    <text evidence="25">The sequence shown here is derived from an EMBL/GenBank/DDBJ whole genome shotgun (WGS) entry which is preliminary data.</text>
</comment>
<evidence type="ECO:0000256" key="13">
    <source>
        <dbReference type="ARBA" id="ARBA00022989"/>
    </source>
</evidence>
<protein>
    <recommendedName>
        <fullName evidence="7">Phosphatidate cytidylyltransferase</fullName>
        <ecNumber evidence="6">2.7.7.41</ecNumber>
    </recommendedName>
    <alternativeName>
        <fullName evidence="20">CDP-DAG synthase</fullName>
    </alternativeName>
    <alternativeName>
        <fullName evidence="22">CDP-DG synthase</fullName>
    </alternativeName>
    <alternativeName>
        <fullName evidence="18">CDP-diacylglycerol synthase</fullName>
    </alternativeName>
    <alternativeName>
        <fullName evidence="21">CDP-diglyceride pyrophosphorylase</fullName>
    </alternativeName>
    <alternativeName>
        <fullName evidence="23">CDP-diglyceride synthase</fullName>
    </alternativeName>
    <alternativeName>
        <fullName evidence="19">CTP:phosphatidate cytidylyltransferase</fullName>
    </alternativeName>
</protein>
<keyword evidence="15 24" id="KW-0472">Membrane</keyword>
<evidence type="ECO:0000256" key="11">
    <source>
        <dbReference type="ARBA" id="ARBA00022692"/>
    </source>
</evidence>
<keyword evidence="26" id="KW-1185">Reference proteome</keyword>
<keyword evidence="16" id="KW-0594">Phospholipid biosynthesis</keyword>
<evidence type="ECO:0000256" key="21">
    <source>
        <dbReference type="ARBA" id="ARBA00032396"/>
    </source>
</evidence>
<comment type="pathway">
    <text evidence="3">Phospholipid metabolism; CDP-diacylglycerol biosynthesis; CDP-diacylglycerol from sn-glycerol 3-phosphate: step 3/3.</text>
</comment>
<evidence type="ECO:0000256" key="23">
    <source>
        <dbReference type="ARBA" id="ARBA00033406"/>
    </source>
</evidence>
<feature type="transmembrane region" description="Helical" evidence="24">
    <location>
        <begin position="144"/>
        <end position="163"/>
    </location>
</feature>
<evidence type="ECO:0000256" key="10">
    <source>
        <dbReference type="ARBA" id="ARBA00022679"/>
    </source>
</evidence>
<evidence type="ECO:0000256" key="20">
    <source>
        <dbReference type="ARBA" id="ARBA00032253"/>
    </source>
</evidence>
<evidence type="ECO:0000256" key="4">
    <source>
        <dbReference type="ARBA" id="ARBA00005189"/>
    </source>
</evidence>
<feature type="transmembrane region" description="Helical" evidence="24">
    <location>
        <begin position="115"/>
        <end position="138"/>
    </location>
</feature>
<dbReference type="PANTHER" id="PTHR46382">
    <property type="entry name" value="PHOSPHATIDATE CYTIDYLYLTRANSFERASE"/>
    <property type="match status" value="1"/>
</dbReference>
<evidence type="ECO:0000256" key="14">
    <source>
        <dbReference type="ARBA" id="ARBA00023098"/>
    </source>
</evidence>
<dbReference type="Pfam" id="PF01148">
    <property type="entry name" value="CTP_transf_1"/>
    <property type="match status" value="1"/>
</dbReference>
<dbReference type="PANTHER" id="PTHR46382:SF1">
    <property type="entry name" value="PHOSPHATIDATE CYTIDYLYLTRANSFERASE"/>
    <property type="match status" value="1"/>
</dbReference>
<evidence type="ECO:0000256" key="7">
    <source>
        <dbReference type="ARBA" id="ARBA00019373"/>
    </source>
</evidence>
<keyword evidence="8" id="KW-1003">Cell membrane</keyword>
<dbReference type="EC" id="2.7.7.41" evidence="6"/>
<evidence type="ECO:0000256" key="18">
    <source>
        <dbReference type="ARBA" id="ARBA00029893"/>
    </source>
</evidence>
<dbReference type="Proteomes" id="UP000031433">
    <property type="component" value="Unassembled WGS sequence"/>
</dbReference>
<dbReference type="RefSeq" id="WP_039644242.1">
    <property type="nucleotide sequence ID" value="NZ_JXBL01000001.1"/>
</dbReference>
<evidence type="ECO:0000256" key="19">
    <source>
        <dbReference type="ARBA" id="ARBA00031825"/>
    </source>
</evidence>
<evidence type="ECO:0000256" key="22">
    <source>
        <dbReference type="ARBA" id="ARBA00032743"/>
    </source>
</evidence>
<keyword evidence="9" id="KW-0444">Lipid biosynthesis</keyword>
<reference evidence="25 26" key="1">
    <citation type="submission" date="2015-01" db="EMBL/GenBank/DDBJ databases">
        <title>Genome sequence of the anaerobic bacterium Geobacter soli GSS01, a dissimilatory Fe(III) reducer from soil.</title>
        <authorList>
            <person name="Yang G."/>
            <person name="Zhou S."/>
        </authorList>
    </citation>
    <scope>NUCLEOTIDE SEQUENCE [LARGE SCALE GENOMIC DNA]</scope>
    <source>
        <strain evidence="25 26">GSS01</strain>
    </source>
</reference>
<evidence type="ECO:0000256" key="8">
    <source>
        <dbReference type="ARBA" id="ARBA00022475"/>
    </source>
</evidence>
<evidence type="ECO:0000256" key="5">
    <source>
        <dbReference type="ARBA" id="ARBA00010185"/>
    </source>
</evidence>
<proteinExistence type="inferred from homology"/>
<evidence type="ECO:0000256" key="9">
    <source>
        <dbReference type="ARBA" id="ARBA00022516"/>
    </source>
</evidence>
<evidence type="ECO:0000256" key="6">
    <source>
        <dbReference type="ARBA" id="ARBA00012487"/>
    </source>
</evidence>
<keyword evidence="11 24" id="KW-0812">Transmembrane</keyword>
<comment type="similarity">
    <text evidence="5">Belongs to the CDS family.</text>
</comment>
<dbReference type="GO" id="GO:0005886">
    <property type="term" value="C:plasma membrane"/>
    <property type="evidence" value="ECO:0007669"/>
    <property type="project" value="UniProtKB-SubCell"/>
</dbReference>
<evidence type="ECO:0000256" key="16">
    <source>
        <dbReference type="ARBA" id="ARBA00023209"/>
    </source>
</evidence>
<comment type="catalytic activity">
    <reaction evidence="1">
        <text>a 1,2-diacyl-sn-glycero-3-phosphate + CTP + H(+) = a CDP-1,2-diacyl-sn-glycerol + diphosphate</text>
        <dbReference type="Rhea" id="RHEA:16229"/>
        <dbReference type="ChEBI" id="CHEBI:15378"/>
        <dbReference type="ChEBI" id="CHEBI:33019"/>
        <dbReference type="ChEBI" id="CHEBI:37563"/>
        <dbReference type="ChEBI" id="CHEBI:58332"/>
        <dbReference type="ChEBI" id="CHEBI:58608"/>
        <dbReference type="EC" id="2.7.7.41"/>
    </reaction>
</comment>
<evidence type="ECO:0000256" key="12">
    <source>
        <dbReference type="ARBA" id="ARBA00022695"/>
    </source>
</evidence>
<gene>
    <name evidence="25" type="ORF">SE37_05045</name>
</gene>
<dbReference type="AlphaFoldDB" id="A0A0C1QV41"/>
<dbReference type="EMBL" id="JXBL01000001">
    <property type="protein sequence ID" value="KIE42041.1"/>
    <property type="molecule type" value="Genomic_DNA"/>
</dbReference>
<keyword evidence="10 25" id="KW-0808">Transferase</keyword>
<keyword evidence="17" id="KW-1208">Phospholipid metabolism</keyword>
<evidence type="ECO:0000313" key="25">
    <source>
        <dbReference type="EMBL" id="KIE42041.1"/>
    </source>
</evidence>
<accession>A0A0C1QV41</accession>
<dbReference type="GO" id="GO:0004605">
    <property type="term" value="F:phosphatidate cytidylyltransferase activity"/>
    <property type="evidence" value="ECO:0007669"/>
    <property type="project" value="UniProtKB-EC"/>
</dbReference>
<evidence type="ECO:0000256" key="2">
    <source>
        <dbReference type="ARBA" id="ARBA00004651"/>
    </source>
</evidence>
<evidence type="ECO:0000313" key="26">
    <source>
        <dbReference type="Proteomes" id="UP000031433"/>
    </source>
</evidence>
<dbReference type="GO" id="GO:0016024">
    <property type="term" value="P:CDP-diacylglycerol biosynthetic process"/>
    <property type="evidence" value="ECO:0007669"/>
    <property type="project" value="TreeGrafter"/>
</dbReference>
<evidence type="ECO:0000256" key="3">
    <source>
        <dbReference type="ARBA" id="ARBA00005119"/>
    </source>
</evidence>
<feature type="transmembrane region" description="Helical" evidence="24">
    <location>
        <begin position="257"/>
        <end position="274"/>
    </location>
</feature>
<keyword evidence="14" id="KW-0443">Lipid metabolism</keyword>
<keyword evidence="12 25" id="KW-0548">Nucleotidyltransferase</keyword>
<feature type="transmembrane region" description="Helical" evidence="24">
    <location>
        <begin position="82"/>
        <end position="103"/>
    </location>
</feature>
<evidence type="ECO:0000256" key="17">
    <source>
        <dbReference type="ARBA" id="ARBA00023264"/>
    </source>
</evidence>